<protein>
    <submittedName>
        <fullName evidence="11">Amino acid transporter</fullName>
    </submittedName>
</protein>
<feature type="transmembrane region" description="Helical" evidence="9">
    <location>
        <begin position="91"/>
        <end position="109"/>
    </location>
</feature>
<evidence type="ECO:0000313" key="11">
    <source>
        <dbReference type="EMBL" id="ROO24387.1"/>
    </source>
</evidence>
<accession>A0A423PFK1</accession>
<dbReference type="InterPro" id="IPR005829">
    <property type="entry name" value="Sugar_transporter_CS"/>
</dbReference>
<evidence type="ECO:0000256" key="9">
    <source>
        <dbReference type="SAM" id="Phobius"/>
    </source>
</evidence>
<feature type="transmembrane region" description="Helical" evidence="9">
    <location>
        <begin position="191"/>
        <end position="210"/>
    </location>
</feature>
<feature type="domain" description="Major facilitator superfamily (MFS) profile" evidence="10">
    <location>
        <begin position="19"/>
        <end position="427"/>
    </location>
</feature>
<keyword evidence="3" id="KW-0813">Transport</keyword>
<evidence type="ECO:0000256" key="3">
    <source>
        <dbReference type="ARBA" id="ARBA00022448"/>
    </source>
</evidence>
<dbReference type="OrthoDB" id="3690818at2"/>
<dbReference type="GO" id="GO:0005886">
    <property type="term" value="C:plasma membrane"/>
    <property type="evidence" value="ECO:0007669"/>
    <property type="project" value="UniProtKB-SubCell"/>
</dbReference>
<evidence type="ECO:0000256" key="1">
    <source>
        <dbReference type="ARBA" id="ARBA00004651"/>
    </source>
</evidence>
<name>A0A423PFK1_9GAMM</name>
<keyword evidence="5 9" id="KW-0812">Transmembrane</keyword>
<dbReference type="InParanoid" id="A0A423PFK1"/>
<dbReference type="SUPFAM" id="SSF103473">
    <property type="entry name" value="MFS general substrate transporter"/>
    <property type="match status" value="1"/>
</dbReference>
<feature type="transmembrane region" description="Helical" evidence="9">
    <location>
        <begin position="310"/>
        <end position="329"/>
    </location>
</feature>
<reference evidence="11 12" key="1">
    <citation type="submission" date="2013-10" db="EMBL/GenBank/DDBJ databases">
        <title>Salinisphaera japonica YTM-1 Genome Sequencing.</title>
        <authorList>
            <person name="Lai Q."/>
            <person name="Li C."/>
            <person name="Shao Z."/>
        </authorList>
    </citation>
    <scope>NUCLEOTIDE SEQUENCE [LARGE SCALE GENOMIC DNA]</scope>
    <source>
        <strain evidence="11 12">YTM-1</strain>
    </source>
</reference>
<keyword evidence="7 9" id="KW-1133">Transmembrane helix</keyword>
<keyword evidence="6" id="KW-0769">Symport</keyword>
<keyword evidence="12" id="KW-1185">Reference proteome</keyword>
<evidence type="ECO:0000256" key="6">
    <source>
        <dbReference type="ARBA" id="ARBA00022847"/>
    </source>
</evidence>
<dbReference type="InterPro" id="IPR051084">
    <property type="entry name" value="H+-coupled_symporters"/>
</dbReference>
<evidence type="ECO:0000259" key="10">
    <source>
        <dbReference type="PROSITE" id="PS50850"/>
    </source>
</evidence>
<dbReference type="GO" id="GO:0015293">
    <property type="term" value="F:symporter activity"/>
    <property type="evidence" value="ECO:0007669"/>
    <property type="project" value="UniProtKB-KW"/>
</dbReference>
<dbReference type="PROSITE" id="PS00217">
    <property type="entry name" value="SUGAR_TRANSPORT_2"/>
    <property type="match status" value="1"/>
</dbReference>
<dbReference type="PANTHER" id="PTHR43528">
    <property type="entry name" value="ALPHA-KETOGLUTARATE PERMEASE"/>
    <property type="match status" value="1"/>
</dbReference>
<comment type="similarity">
    <text evidence="2">Belongs to the major facilitator superfamily. Metabolite:H+ Symporter (MHS) family (TC 2.A.1.6) family.</text>
</comment>
<keyword evidence="4" id="KW-1003">Cell membrane</keyword>
<gene>
    <name evidence="11" type="ORF">SAJA_14345</name>
</gene>
<dbReference type="AlphaFoldDB" id="A0A423PFK1"/>
<evidence type="ECO:0000313" key="12">
    <source>
        <dbReference type="Proteomes" id="UP000285310"/>
    </source>
</evidence>
<dbReference type="Proteomes" id="UP000285310">
    <property type="component" value="Unassembled WGS sequence"/>
</dbReference>
<comment type="subcellular location">
    <subcellularLocation>
        <location evidence="1">Cell membrane</location>
        <topology evidence="1">Multi-pass membrane protein</topology>
    </subcellularLocation>
</comment>
<evidence type="ECO:0000256" key="5">
    <source>
        <dbReference type="ARBA" id="ARBA00022692"/>
    </source>
</evidence>
<feature type="transmembrane region" description="Helical" evidence="9">
    <location>
        <begin position="156"/>
        <end position="179"/>
    </location>
</feature>
<feature type="transmembrane region" description="Helical" evidence="9">
    <location>
        <begin position="335"/>
        <end position="355"/>
    </location>
</feature>
<evidence type="ECO:0000256" key="2">
    <source>
        <dbReference type="ARBA" id="ARBA00008240"/>
    </source>
</evidence>
<dbReference type="InterPro" id="IPR011701">
    <property type="entry name" value="MFS"/>
</dbReference>
<keyword evidence="8 9" id="KW-0472">Membrane</keyword>
<dbReference type="PROSITE" id="PS50850">
    <property type="entry name" value="MFS"/>
    <property type="match status" value="1"/>
</dbReference>
<evidence type="ECO:0000256" key="4">
    <source>
        <dbReference type="ARBA" id="ARBA00022475"/>
    </source>
</evidence>
<dbReference type="FunCoup" id="A0A423PFK1">
    <property type="interactions" value="9"/>
</dbReference>
<evidence type="ECO:0000256" key="7">
    <source>
        <dbReference type="ARBA" id="ARBA00022989"/>
    </source>
</evidence>
<feature type="transmembrane region" description="Helical" evidence="9">
    <location>
        <begin position="367"/>
        <end position="391"/>
    </location>
</feature>
<sequence>MSDTVNDDRSVDSDDVRKAVTAAGLGNALEWFDFSIYAYTASTIGQVFFAADSGGDSLLKSLMFFAVAFAVRPLGGLFFGPLGDRIGRSKVLAATIIMMSLGTVMIGLMPTYAQIGIWAPIGLLAARLIQGFSTGGEYGGAATFIVEYAPDKTRGFLASFLEFGTLGGYIVGSALVFVVQLSMGDAAFTEWGWRIPFLCAAPLGLFGLYLRLRLEDSPAFEEAQENNEADGTLGEVVTTHMRQLLLCIGLTLILNIAYYTVLTYLPSYLETILKIGTWEASGLLILVQLVMMSIIFLFGGISDRTGRKPVLIGACIGFILFAWPAFWLLSLTTVWSLIGGLAILGLLTVMLAGVMPSTLPAIFPTRVRYGGFAIAYNVSTSLFGGTAPLIIQWLIGETGDNFIPAYYLMAAAAIALIPIMLIPETANRPLPGSRGQNMGKKPAPAA</sequence>
<proteinExistence type="inferred from homology"/>
<feature type="transmembrane region" description="Helical" evidence="9">
    <location>
        <begin position="62"/>
        <end position="79"/>
    </location>
</feature>
<dbReference type="PANTHER" id="PTHR43528:SF1">
    <property type="entry name" value="ALPHA-KETOGLUTARATE PERMEASE"/>
    <property type="match status" value="1"/>
</dbReference>
<organism evidence="11 12">
    <name type="scientific">Salinisphaera japonica YTM-1</name>
    <dbReference type="NCBI Taxonomy" id="1209778"/>
    <lineage>
        <taxon>Bacteria</taxon>
        <taxon>Pseudomonadati</taxon>
        <taxon>Pseudomonadota</taxon>
        <taxon>Gammaproteobacteria</taxon>
        <taxon>Salinisphaerales</taxon>
        <taxon>Salinisphaeraceae</taxon>
        <taxon>Salinisphaera</taxon>
    </lineage>
</organism>
<dbReference type="EMBL" id="AYKG01000067">
    <property type="protein sequence ID" value="ROO24387.1"/>
    <property type="molecule type" value="Genomic_DNA"/>
</dbReference>
<dbReference type="RefSeq" id="WP_123659307.1">
    <property type="nucleotide sequence ID" value="NZ_AYKG01000067.1"/>
</dbReference>
<dbReference type="InterPro" id="IPR020846">
    <property type="entry name" value="MFS_dom"/>
</dbReference>
<dbReference type="Pfam" id="PF07690">
    <property type="entry name" value="MFS_1"/>
    <property type="match status" value="1"/>
</dbReference>
<dbReference type="Gene3D" id="1.20.1250.20">
    <property type="entry name" value="MFS general substrate transporter like domains"/>
    <property type="match status" value="2"/>
</dbReference>
<dbReference type="FunFam" id="1.20.1250.20:FF:000001">
    <property type="entry name" value="Dicarboxylate MFS transporter"/>
    <property type="match status" value="1"/>
</dbReference>
<evidence type="ECO:0000256" key="8">
    <source>
        <dbReference type="ARBA" id="ARBA00023136"/>
    </source>
</evidence>
<feature type="transmembrane region" description="Helical" evidence="9">
    <location>
        <begin position="277"/>
        <end position="298"/>
    </location>
</feature>
<comment type="caution">
    <text evidence="11">The sequence shown here is derived from an EMBL/GenBank/DDBJ whole genome shotgun (WGS) entry which is preliminary data.</text>
</comment>
<feature type="transmembrane region" description="Helical" evidence="9">
    <location>
        <begin position="244"/>
        <end position="265"/>
    </location>
</feature>
<feature type="transmembrane region" description="Helical" evidence="9">
    <location>
        <begin position="403"/>
        <end position="422"/>
    </location>
</feature>
<dbReference type="InterPro" id="IPR036259">
    <property type="entry name" value="MFS_trans_sf"/>
</dbReference>